<proteinExistence type="predicted"/>
<gene>
    <name evidence="2" type="ORF">GXW76_00890</name>
</gene>
<organism evidence="2 3">
    <name type="scientific">Neoroseomonas soli</name>
    <dbReference type="NCBI Taxonomy" id="1081025"/>
    <lineage>
        <taxon>Bacteria</taxon>
        <taxon>Pseudomonadati</taxon>
        <taxon>Pseudomonadota</taxon>
        <taxon>Alphaproteobacteria</taxon>
        <taxon>Acetobacterales</taxon>
        <taxon>Acetobacteraceae</taxon>
        <taxon>Neoroseomonas</taxon>
    </lineage>
</organism>
<accession>A0A9X9WRD5</accession>
<name>A0A9X9WRD5_9PROT</name>
<dbReference type="RefSeq" id="WP_211860088.1">
    <property type="nucleotide sequence ID" value="NZ_JAAEDM010000002.1"/>
</dbReference>
<feature type="chain" id="PRO_5040808672" evidence="1">
    <location>
        <begin position="21"/>
        <end position="189"/>
    </location>
</feature>
<evidence type="ECO:0000313" key="3">
    <source>
        <dbReference type="Proteomes" id="UP001138751"/>
    </source>
</evidence>
<comment type="caution">
    <text evidence="2">The sequence shown here is derived from an EMBL/GenBank/DDBJ whole genome shotgun (WGS) entry which is preliminary data.</text>
</comment>
<evidence type="ECO:0000313" key="2">
    <source>
        <dbReference type="EMBL" id="MBR0669714.1"/>
    </source>
</evidence>
<sequence length="189" mass="19640">MRRSANLGMLARLLPALALAAPALPFAAVAQDSFVRVADQATGRPLLSVLGTGLGRPFTSLTLDLACPTPVAWTIEVSGDRFPSGLPVGFVFGGPRGGWVEVQVVAVEQGSAGRLRVGLDRGSFRAALAQVRGEMPNAPGADAMLLVGQEFGLSVGLDALVREMTAFAQACEPTPPRRPTARPVVVQGQ</sequence>
<dbReference type="AlphaFoldDB" id="A0A9X9WRD5"/>
<reference evidence="2" key="2">
    <citation type="journal article" date="2021" name="Syst. Appl. Microbiol.">
        <title>Roseomonas hellenica sp. nov., isolated from roots of wild-growing Alkanna tinctoria.</title>
        <authorList>
            <person name="Rat A."/>
            <person name="Naranjo H.D."/>
            <person name="Lebbe L."/>
            <person name="Cnockaert M."/>
            <person name="Krigas N."/>
            <person name="Grigoriadou K."/>
            <person name="Maloupa E."/>
            <person name="Willems A."/>
        </authorList>
    </citation>
    <scope>NUCLEOTIDE SEQUENCE</scope>
    <source>
        <strain evidence="2">LMG 31231</strain>
    </source>
</reference>
<keyword evidence="1" id="KW-0732">Signal</keyword>
<evidence type="ECO:0000256" key="1">
    <source>
        <dbReference type="SAM" id="SignalP"/>
    </source>
</evidence>
<keyword evidence="3" id="KW-1185">Reference proteome</keyword>
<feature type="signal peptide" evidence="1">
    <location>
        <begin position="1"/>
        <end position="20"/>
    </location>
</feature>
<reference evidence="2" key="1">
    <citation type="submission" date="2020-01" db="EMBL/GenBank/DDBJ databases">
        <authorList>
            <person name="Rat A."/>
        </authorList>
    </citation>
    <scope>NUCLEOTIDE SEQUENCE</scope>
    <source>
        <strain evidence="2">LMG 31231</strain>
    </source>
</reference>
<dbReference type="Proteomes" id="UP001138751">
    <property type="component" value="Unassembled WGS sequence"/>
</dbReference>
<protein>
    <submittedName>
        <fullName evidence="2">Uncharacterized protein</fullName>
    </submittedName>
</protein>
<dbReference type="EMBL" id="JAAEDM010000002">
    <property type="protein sequence ID" value="MBR0669714.1"/>
    <property type="molecule type" value="Genomic_DNA"/>
</dbReference>